<comment type="similarity">
    <text evidence="2 9">Belongs to the membrane fusion protein (MFP) (TC 8.A.1) family.</text>
</comment>
<evidence type="ECO:0000256" key="5">
    <source>
        <dbReference type="ARBA" id="ARBA00022519"/>
    </source>
</evidence>
<dbReference type="Proteomes" id="UP000190989">
    <property type="component" value="Unassembled WGS sequence"/>
</dbReference>
<dbReference type="Gene3D" id="2.40.50.100">
    <property type="match status" value="1"/>
</dbReference>
<sequence length="428" mass="46708">MNAMISSFRQRIGYDDWDASRRLIVLCGVAMLVLFVWAGLARVDEVTRGMGKVVPSSKAQLVQAASPATVLSILVRPGQMVKKGQLLVRLDDSQSSSALGQLQAENERLTARADRLEGEGTGTDSSCGEGTICAEEARLSEVRRAAAQSRQNALVAQVDQRRRDLQEGQATVASLQNSAKLAQDQVNMLTPLAQKGIVPKTELLTAQRDLVDTQGRLSAARQGVGRAQAAIREAEAQLRQARLDFQQEALNERSEITTKIAVNEETIKGAEARLERNELRAPATGYINDVQVTTVGGFVNAGEKLMQIVPVGEKLLVEARVDPKDIAFIKVGDPANVKVTAYDFSIYGGLTGRVRNISADSIYDDVERKAYYSVMVETDKAFIVKNGTKLPIMPGMICDVEIVTGRKSILTYLFKPVLRAFDEALTER</sequence>
<dbReference type="InterPro" id="IPR010129">
    <property type="entry name" value="T1SS_HlyD"/>
</dbReference>
<dbReference type="Gene3D" id="1.10.287.470">
    <property type="entry name" value="Helix hairpin bin"/>
    <property type="match status" value="1"/>
</dbReference>
<dbReference type="NCBIfam" id="TIGR01843">
    <property type="entry name" value="type_I_hlyD"/>
    <property type="match status" value="1"/>
</dbReference>
<dbReference type="Gene3D" id="2.40.30.170">
    <property type="match status" value="1"/>
</dbReference>
<dbReference type="RefSeq" id="WP_245828811.1">
    <property type="nucleotide sequence ID" value="NZ_FVZE01000001.1"/>
</dbReference>
<dbReference type="InterPro" id="IPR050739">
    <property type="entry name" value="MFP"/>
</dbReference>
<evidence type="ECO:0000256" key="3">
    <source>
        <dbReference type="ARBA" id="ARBA00022448"/>
    </source>
</evidence>
<evidence type="ECO:0000313" key="14">
    <source>
        <dbReference type="Proteomes" id="UP000190989"/>
    </source>
</evidence>
<reference evidence="14" key="1">
    <citation type="submission" date="2017-02" db="EMBL/GenBank/DDBJ databases">
        <authorList>
            <person name="Varghese N."/>
            <person name="Submissions S."/>
        </authorList>
    </citation>
    <scope>NUCLEOTIDE SEQUENCE [LARGE SCALE GENOMIC DNA]</scope>
    <source>
        <strain evidence="14">SM117</strain>
    </source>
</reference>
<evidence type="ECO:0000256" key="8">
    <source>
        <dbReference type="ARBA" id="ARBA00023136"/>
    </source>
</evidence>
<keyword evidence="14" id="KW-1185">Reference proteome</keyword>
<dbReference type="PRINTS" id="PR01490">
    <property type="entry name" value="RTXTOXIND"/>
</dbReference>
<evidence type="ECO:0000256" key="1">
    <source>
        <dbReference type="ARBA" id="ARBA00004377"/>
    </source>
</evidence>
<dbReference type="GO" id="GO:0015562">
    <property type="term" value="F:efflux transmembrane transporter activity"/>
    <property type="evidence" value="ECO:0007669"/>
    <property type="project" value="InterPro"/>
</dbReference>
<dbReference type="InterPro" id="IPR058982">
    <property type="entry name" value="Beta-barrel_AprE"/>
</dbReference>
<keyword evidence="7 9" id="KW-1133">Transmembrane helix</keyword>
<dbReference type="PANTHER" id="PTHR30386:SF26">
    <property type="entry name" value="TRANSPORT PROTEIN COMB"/>
    <property type="match status" value="1"/>
</dbReference>
<keyword evidence="8 9" id="KW-0472">Membrane</keyword>
<evidence type="ECO:0000313" key="13">
    <source>
        <dbReference type="EMBL" id="SLJ88825.1"/>
    </source>
</evidence>
<dbReference type="SUPFAM" id="SSF56954">
    <property type="entry name" value="Outer membrane efflux proteins (OEP)"/>
    <property type="match status" value="1"/>
</dbReference>
<feature type="coiled-coil region" evidence="10">
    <location>
        <begin position="217"/>
        <end position="251"/>
    </location>
</feature>
<dbReference type="PANTHER" id="PTHR30386">
    <property type="entry name" value="MEMBRANE FUSION SUBUNIT OF EMRAB-TOLC MULTIDRUG EFFLUX PUMP"/>
    <property type="match status" value="1"/>
</dbReference>
<dbReference type="Pfam" id="PF26002">
    <property type="entry name" value="Beta-barrel_AprE"/>
    <property type="match status" value="1"/>
</dbReference>
<evidence type="ECO:0000256" key="7">
    <source>
        <dbReference type="ARBA" id="ARBA00022989"/>
    </source>
</evidence>
<name>A0A1U6GZB3_9SPHN</name>
<evidence type="ECO:0000256" key="2">
    <source>
        <dbReference type="ARBA" id="ARBA00009477"/>
    </source>
</evidence>
<evidence type="ECO:0000256" key="9">
    <source>
        <dbReference type="RuleBase" id="RU365093"/>
    </source>
</evidence>
<dbReference type="Pfam" id="PF25994">
    <property type="entry name" value="HH_AprE"/>
    <property type="match status" value="1"/>
</dbReference>
<dbReference type="GO" id="GO:0005886">
    <property type="term" value="C:plasma membrane"/>
    <property type="evidence" value="ECO:0007669"/>
    <property type="project" value="UniProtKB-SubCell"/>
</dbReference>
<feature type="domain" description="AprE-like long alpha-helical hairpin" evidence="11">
    <location>
        <begin position="97"/>
        <end position="272"/>
    </location>
</feature>
<dbReference type="AlphaFoldDB" id="A0A1U6GZB3"/>
<keyword evidence="4 9" id="KW-1003">Cell membrane</keyword>
<keyword evidence="3 9" id="KW-0813">Transport</keyword>
<proteinExistence type="inferred from homology"/>
<feature type="domain" description="AprE-like beta-barrel" evidence="12">
    <location>
        <begin position="315"/>
        <end position="405"/>
    </location>
</feature>
<gene>
    <name evidence="13" type="ORF">SAMN06295987_101882</name>
</gene>
<evidence type="ECO:0000256" key="6">
    <source>
        <dbReference type="ARBA" id="ARBA00022692"/>
    </source>
</evidence>
<evidence type="ECO:0000259" key="12">
    <source>
        <dbReference type="Pfam" id="PF26002"/>
    </source>
</evidence>
<evidence type="ECO:0000256" key="10">
    <source>
        <dbReference type="SAM" id="Coils"/>
    </source>
</evidence>
<organism evidence="13 14">
    <name type="scientific">Novosphingobium mathurense</name>
    <dbReference type="NCBI Taxonomy" id="428990"/>
    <lineage>
        <taxon>Bacteria</taxon>
        <taxon>Pseudomonadati</taxon>
        <taxon>Pseudomonadota</taxon>
        <taxon>Alphaproteobacteria</taxon>
        <taxon>Sphingomonadales</taxon>
        <taxon>Sphingomonadaceae</taxon>
        <taxon>Novosphingobium</taxon>
    </lineage>
</organism>
<evidence type="ECO:0000256" key="4">
    <source>
        <dbReference type="ARBA" id="ARBA00022475"/>
    </source>
</evidence>
<comment type="subcellular location">
    <subcellularLocation>
        <location evidence="1 9">Cell inner membrane</location>
        <topology evidence="1 9">Single-pass membrane protein</topology>
    </subcellularLocation>
</comment>
<feature type="transmembrane region" description="Helical" evidence="9">
    <location>
        <begin position="21"/>
        <end position="40"/>
    </location>
</feature>
<protein>
    <recommendedName>
        <fullName evidence="9">Membrane fusion protein (MFP) family protein</fullName>
    </recommendedName>
</protein>
<accession>A0A1U6GZB3</accession>
<dbReference type="PROSITE" id="PS00543">
    <property type="entry name" value="HLYD_FAMILY"/>
    <property type="match status" value="1"/>
</dbReference>
<dbReference type="STRING" id="428990.SAMN06295987_101882"/>
<keyword evidence="5 9" id="KW-0997">Cell inner membrane</keyword>
<evidence type="ECO:0000259" key="11">
    <source>
        <dbReference type="Pfam" id="PF25994"/>
    </source>
</evidence>
<dbReference type="EMBL" id="FVZE01000001">
    <property type="protein sequence ID" value="SLJ88825.1"/>
    <property type="molecule type" value="Genomic_DNA"/>
</dbReference>
<keyword evidence="6 9" id="KW-0812">Transmembrane</keyword>
<dbReference type="InterPro" id="IPR058781">
    <property type="entry name" value="HH_AprE-like"/>
</dbReference>
<keyword evidence="10" id="KW-0175">Coiled coil</keyword>
<dbReference type="GO" id="GO:0009306">
    <property type="term" value="P:protein secretion"/>
    <property type="evidence" value="ECO:0007669"/>
    <property type="project" value="InterPro"/>
</dbReference>
<dbReference type="InterPro" id="IPR006144">
    <property type="entry name" value="Secretion_HlyD_CS"/>
</dbReference>